<dbReference type="AlphaFoldDB" id="A0A852ZZP3"/>
<reference evidence="3 4" key="1">
    <citation type="submission" date="2020-07" db="EMBL/GenBank/DDBJ databases">
        <title>Sequencing the genomes of 1000 actinobacteria strains.</title>
        <authorList>
            <person name="Klenk H.-P."/>
        </authorList>
    </citation>
    <scope>NUCLEOTIDE SEQUENCE [LARGE SCALE GENOMIC DNA]</scope>
    <source>
        <strain evidence="3 4">DSM 42178</strain>
    </source>
</reference>
<evidence type="ECO:0000259" key="2">
    <source>
        <dbReference type="Pfam" id="PF00472"/>
    </source>
</evidence>
<dbReference type="GO" id="GO:0072344">
    <property type="term" value="P:rescue of stalled ribosome"/>
    <property type="evidence" value="ECO:0007669"/>
    <property type="project" value="TreeGrafter"/>
</dbReference>
<dbReference type="PANTHER" id="PTHR47814">
    <property type="entry name" value="PEPTIDYL-TRNA HYDROLASE ARFB"/>
    <property type="match status" value="1"/>
</dbReference>
<sequence>MDARDGTDGRKGTRGGDGAHGGDIAQGGDGARQAGRGGGVRVRGTVVVPESELQWRFSRSSGPGGQHVNTTDSQVELRFDLAASTALPPAMKERAQRRLADRLVGGAVLVVRASSHRSQWRNRQDALARLADLLNEATAPPPRARRSTRPSKASVERRLAAKKLRGRTKEGRGRWSDG</sequence>
<feature type="compositionally biased region" description="Basic and acidic residues" evidence="1">
    <location>
        <begin position="167"/>
        <end position="178"/>
    </location>
</feature>
<dbReference type="GO" id="GO:0003747">
    <property type="term" value="F:translation release factor activity"/>
    <property type="evidence" value="ECO:0007669"/>
    <property type="project" value="InterPro"/>
</dbReference>
<dbReference type="Pfam" id="PF00472">
    <property type="entry name" value="RF-1"/>
    <property type="match status" value="1"/>
</dbReference>
<keyword evidence="4" id="KW-1185">Reference proteome</keyword>
<dbReference type="GO" id="GO:0004045">
    <property type="term" value="F:peptidyl-tRNA hydrolase activity"/>
    <property type="evidence" value="ECO:0007669"/>
    <property type="project" value="TreeGrafter"/>
</dbReference>
<name>A0A852ZZP3_9ACTN</name>
<evidence type="ECO:0000256" key="1">
    <source>
        <dbReference type="SAM" id="MobiDB-lite"/>
    </source>
</evidence>
<feature type="domain" description="Prokaryotic-type class I peptide chain release factors" evidence="2">
    <location>
        <begin position="46"/>
        <end position="171"/>
    </location>
</feature>
<accession>A0A852ZZP3</accession>
<dbReference type="NCBIfam" id="NF006718">
    <property type="entry name" value="PRK09256.1"/>
    <property type="match status" value="1"/>
</dbReference>
<dbReference type="Proteomes" id="UP000567795">
    <property type="component" value="Unassembled WGS sequence"/>
</dbReference>
<dbReference type="InterPro" id="IPR000352">
    <property type="entry name" value="Pep_chain_release_fac_I"/>
</dbReference>
<dbReference type="FunFam" id="3.30.160.20:FF:000046">
    <property type="entry name" value="Peptidyl-tRNA hydrolase ICT1"/>
    <property type="match status" value="1"/>
</dbReference>
<comment type="caution">
    <text evidence="3">The sequence shown here is derived from an EMBL/GenBank/DDBJ whole genome shotgun (WGS) entry which is preliminary data.</text>
</comment>
<dbReference type="Gene3D" id="3.30.160.20">
    <property type="match status" value="1"/>
</dbReference>
<feature type="compositionally biased region" description="Gly residues" evidence="1">
    <location>
        <begin position="15"/>
        <end position="41"/>
    </location>
</feature>
<proteinExistence type="predicted"/>
<organism evidence="3 4">
    <name type="scientific">Allostreptomyces psammosilenae</name>
    <dbReference type="NCBI Taxonomy" id="1892865"/>
    <lineage>
        <taxon>Bacteria</taxon>
        <taxon>Bacillati</taxon>
        <taxon>Actinomycetota</taxon>
        <taxon>Actinomycetes</taxon>
        <taxon>Kitasatosporales</taxon>
        <taxon>Streptomycetaceae</taxon>
        <taxon>Allostreptomyces</taxon>
    </lineage>
</organism>
<dbReference type="SUPFAM" id="SSF110916">
    <property type="entry name" value="Peptidyl-tRNA hydrolase domain-like"/>
    <property type="match status" value="1"/>
</dbReference>
<dbReference type="RefSeq" id="WP_179816595.1">
    <property type="nucleotide sequence ID" value="NZ_JACBZD010000002.1"/>
</dbReference>
<dbReference type="GO" id="GO:0043022">
    <property type="term" value="F:ribosome binding"/>
    <property type="evidence" value="ECO:0007669"/>
    <property type="project" value="TreeGrafter"/>
</dbReference>
<evidence type="ECO:0000313" key="3">
    <source>
        <dbReference type="EMBL" id="NYI07619.1"/>
    </source>
</evidence>
<dbReference type="PANTHER" id="PTHR47814:SF1">
    <property type="entry name" value="PEPTIDYL-TRNA HYDROLASE ARFB"/>
    <property type="match status" value="1"/>
</dbReference>
<gene>
    <name evidence="3" type="ORF">FHU37_004648</name>
</gene>
<feature type="compositionally biased region" description="Basic and acidic residues" evidence="1">
    <location>
        <begin position="1"/>
        <end position="11"/>
    </location>
</feature>
<feature type="region of interest" description="Disordered" evidence="1">
    <location>
        <begin position="135"/>
        <end position="178"/>
    </location>
</feature>
<feature type="region of interest" description="Disordered" evidence="1">
    <location>
        <begin position="1"/>
        <end position="45"/>
    </location>
</feature>
<evidence type="ECO:0000313" key="4">
    <source>
        <dbReference type="Proteomes" id="UP000567795"/>
    </source>
</evidence>
<protein>
    <submittedName>
        <fullName evidence="3">Ribosome-associated protein</fullName>
    </submittedName>
</protein>
<dbReference type="EMBL" id="JACBZD010000002">
    <property type="protein sequence ID" value="NYI07619.1"/>
    <property type="molecule type" value="Genomic_DNA"/>
</dbReference>